<evidence type="ECO:0000256" key="1">
    <source>
        <dbReference type="SAM" id="MobiDB-lite"/>
    </source>
</evidence>
<dbReference type="EMBL" id="KZ084104">
    <property type="protein sequence ID" value="OSD02540.1"/>
    <property type="molecule type" value="Genomic_DNA"/>
</dbReference>
<feature type="compositionally biased region" description="Basic and acidic residues" evidence="1">
    <location>
        <begin position="436"/>
        <end position="448"/>
    </location>
</feature>
<sequence length="690" mass="74852">MSRPLTLHVSALNDAEYTTYSSSIHDITDYSPEHAHALDYDKLTVGAREARAWLRGRYPTIAPTTLDTILRYFCPDLGPADVLTGGQFFAALRLVSHVLSGKEVDPTLVFVQAHPDELQSRSPSPHGKQVRKSPQSYPQPTHSAPDPPSPDHNPFFAATASNSQAPHPVLSPSSAPVPRPPPPSLPPKPNNPFLNRRGSQDAPPQSAPASTAVFPGSRLPASASQEGKIPPLPPRKPPVIPPPRLASMGAPHAQPSREAIPPVPALPTRSVSVNNPNVLIQQSLQATRVAQSLKKAEQRLEQERVMEVLKSSASGTANANIRRVRSRSPIKERAVPASSSSSSSGSAIAERQTLHRRVPSLPPRRNLSPPASTTGTAMSFEQVATATLPPFKRGTISERDPPPRPPVRRFASQNNSPSRTPPRPLAELPSEPPPTHPDRKPLSIDTDRAASSSTPSPRVVRSKSMHHPSPPPVPPPPRRKRPESVQIGAMSQTAESPFANPSVSAPSNLMLSRHLSISSNRERGRERERESRGAGIGASTSGGGRERSRESAFTDSAIAGLQKTLTSLQLRAQPALDAARYKAEGAFSRRGFVQHGSHGPRWMREEGEARLMDDVDGRRRGGWVDEPAGDDSSLDHDPGEDSELERERVEERARKWREGGVDVAVVDDGKRMVLQRDDLKWPAGEGWRPL</sequence>
<feature type="compositionally biased region" description="Low complexity" evidence="1">
    <location>
        <begin position="449"/>
        <end position="459"/>
    </location>
</feature>
<accession>A0A1Y2IN58</accession>
<reference evidence="2 3" key="1">
    <citation type="journal article" date="2015" name="Biotechnol. Biofuels">
        <title>Enhanced degradation of softwood versus hardwood by the white-rot fungus Pycnoporus coccineus.</title>
        <authorList>
            <person name="Couturier M."/>
            <person name="Navarro D."/>
            <person name="Chevret D."/>
            <person name="Henrissat B."/>
            <person name="Piumi F."/>
            <person name="Ruiz-Duenas F.J."/>
            <person name="Martinez A.T."/>
            <person name="Grigoriev I.V."/>
            <person name="Riley R."/>
            <person name="Lipzen A."/>
            <person name="Berrin J.G."/>
            <person name="Master E.R."/>
            <person name="Rosso M.N."/>
        </authorList>
    </citation>
    <scope>NUCLEOTIDE SEQUENCE [LARGE SCALE GENOMIC DNA]</scope>
    <source>
        <strain evidence="2 3">BRFM310</strain>
    </source>
</reference>
<feature type="compositionally biased region" description="Basic and acidic residues" evidence="1">
    <location>
        <begin position="633"/>
        <end position="653"/>
    </location>
</feature>
<evidence type="ECO:0000313" key="3">
    <source>
        <dbReference type="Proteomes" id="UP000193067"/>
    </source>
</evidence>
<dbReference type="AlphaFoldDB" id="A0A1Y2IN58"/>
<dbReference type="PRINTS" id="PR01217">
    <property type="entry name" value="PRICHEXTENSN"/>
</dbReference>
<feature type="compositionally biased region" description="Pro residues" evidence="1">
    <location>
        <begin position="230"/>
        <end position="244"/>
    </location>
</feature>
<feature type="compositionally biased region" description="Low complexity" evidence="1">
    <location>
        <begin position="165"/>
        <end position="174"/>
    </location>
</feature>
<gene>
    <name evidence="2" type="ORF">PYCCODRAFT_1367111</name>
</gene>
<organism evidence="2 3">
    <name type="scientific">Trametes coccinea (strain BRFM310)</name>
    <name type="common">Pycnoporus coccineus</name>
    <dbReference type="NCBI Taxonomy" id="1353009"/>
    <lineage>
        <taxon>Eukaryota</taxon>
        <taxon>Fungi</taxon>
        <taxon>Dikarya</taxon>
        <taxon>Basidiomycota</taxon>
        <taxon>Agaricomycotina</taxon>
        <taxon>Agaricomycetes</taxon>
        <taxon>Polyporales</taxon>
        <taxon>Polyporaceae</taxon>
        <taxon>Trametes</taxon>
    </lineage>
</organism>
<feature type="compositionally biased region" description="Gly residues" evidence="1">
    <location>
        <begin position="534"/>
        <end position="543"/>
    </location>
</feature>
<protein>
    <submittedName>
        <fullName evidence="2">Uncharacterized protein</fullName>
    </submittedName>
</protein>
<feature type="compositionally biased region" description="Polar residues" evidence="1">
    <location>
        <begin position="371"/>
        <end position="385"/>
    </location>
</feature>
<feature type="region of interest" description="Disordered" evidence="1">
    <location>
        <begin position="310"/>
        <end position="555"/>
    </location>
</feature>
<feature type="region of interest" description="Disordered" evidence="1">
    <location>
        <begin position="587"/>
        <end position="653"/>
    </location>
</feature>
<dbReference type="Proteomes" id="UP000193067">
    <property type="component" value="Unassembled WGS sequence"/>
</dbReference>
<dbReference type="STRING" id="1353009.A0A1Y2IN58"/>
<proteinExistence type="predicted"/>
<feature type="compositionally biased region" description="Polar residues" evidence="1">
    <location>
        <begin position="132"/>
        <end position="142"/>
    </location>
</feature>
<feature type="compositionally biased region" description="Pro residues" evidence="1">
    <location>
        <begin position="175"/>
        <end position="190"/>
    </location>
</feature>
<feature type="compositionally biased region" description="Polar residues" evidence="1">
    <location>
        <begin position="489"/>
        <end position="510"/>
    </location>
</feature>
<dbReference type="OrthoDB" id="2553626at2759"/>
<evidence type="ECO:0000313" key="2">
    <source>
        <dbReference type="EMBL" id="OSD02540.1"/>
    </source>
</evidence>
<keyword evidence="3" id="KW-1185">Reference proteome</keyword>
<feature type="region of interest" description="Disordered" evidence="1">
    <location>
        <begin position="116"/>
        <end position="269"/>
    </location>
</feature>
<feature type="compositionally biased region" description="Basic and acidic residues" evidence="1">
    <location>
        <begin position="602"/>
        <end position="623"/>
    </location>
</feature>
<feature type="compositionally biased region" description="Pro residues" evidence="1">
    <location>
        <begin position="419"/>
        <end position="435"/>
    </location>
</feature>
<name>A0A1Y2IN58_TRAC3</name>
<feature type="compositionally biased region" description="Basic and acidic residues" evidence="1">
    <location>
        <begin position="520"/>
        <end position="532"/>
    </location>
</feature>